<protein>
    <recommendedName>
        <fullName evidence="2">Sulfotransferase</fullName>
    </recommendedName>
</protein>
<organism evidence="1">
    <name type="scientific">Haptolina ericina</name>
    <dbReference type="NCBI Taxonomy" id="156174"/>
    <lineage>
        <taxon>Eukaryota</taxon>
        <taxon>Haptista</taxon>
        <taxon>Haptophyta</taxon>
        <taxon>Prymnesiophyceae</taxon>
        <taxon>Prymnesiales</taxon>
        <taxon>Prymnesiaceae</taxon>
        <taxon>Haptolina</taxon>
    </lineage>
</organism>
<evidence type="ECO:0008006" key="2">
    <source>
        <dbReference type="Google" id="ProtNLM"/>
    </source>
</evidence>
<dbReference type="EMBL" id="HBHX01045330">
    <property type="protein sequence ID" value="CAE0124549.1"/>
    <property type="molecule type" value="Transcribed_RNA"/>
</dbReference>
<accession>A0A7S3B4P4</accession>
<evidence type="ECO:0000313" key="1">
    <source>
        <dbReference type="EMBL" id="CAE0124549.1"/>
    </source>
</evidence>
<name>A0A7S3B4P4_9EUKA</name>
<sequence length="311" mass="34980">MNISLSPLQHDTRWDASSQNDPKAGWLELPLPSNCTSSLIYANGERDNGIKFDSSHYAGMFHRSCRTLPHPLDVAHGCSSLADPAVTDLLKRFGAATSTLRSYIMFVATANSGHSLIGSLLDAHPYMIVSNEADALGWWYQALISQKRPPPRSEMFHYLYENSLKCALYSRWQHGHNYTVPHQANGLFPHGELLAIGDKKGGTTIGHLKSWEHAGILEKQWRQWEAYVALPITVIHVWWASQSSTADMHRQLVKKIVGAGNRTTAFEWNNTAFIHDPMRMIPQICQVLRVPCDGRLQRSWAAMVDPNKGKR</sequence>
<gene>
    <name evidence="1" type="ORF">HERI1096_LOCUS25111</name>
</gene>
<proteinExistence type="predicted"/>
<dbReference type="AlphaFoldDB" id="A0A7S3B4P4"/>
<reference evidence="1" key="1">
    <citation type="submission" date="2021-01" db="EMBL/GenBank/DDBJ databases">
        <authorList>
            <person name="Corre E."/>
            <person name="Pelletier E."/>
            <person name="Niang G."/>
            <person name="Scheremetjew M."/>
            <person name="Finn R."/>
            <person name="Kale V."/>
            <person name="Holt S."/>
            <person name="Cochrane G."/>
            <person name="Meng A."/>
            <person name="Brown T."/>
            <person name="Cohen L."/>
        </authorList>
    </citation>
    <scope>NUCLEOTIDE SEQUENCE</scope>
    <source>
        <strain evidence="1">CCMP281</strain>
    </source>
</reference>